<protein>
    <submittedName>
        <fullName evidence="2">Uncharacterized protein</fullName>
    </submittedName>
</protein>
<proteinExistence type="predicted"/>
<evidence type="ECO:0000313" key="2">
    <source>
        <dbReference type="EMBL" id="CAG8953807.1"/>
    </source>
</evidence>
<accession>A0A9N9KXJ1</accession>
<dbReference type="EMBL" id="CAJVRL010000052">
    <property type="protein sequence ID" value="CAG8953807.1"/>
    <property type="molecule type" value="Genomic_DNA"/>
</dbReference>
<feature type="region of interest" description="Disordered" evidence="1">
    <location>
        <begin position="205"/>
        <end position="245"/>
    </location>
</feature>
<organism evidence="2 3">
    <name type="scientific">Hymenoscyphus fraxineus</name>
    <dbReference type="NCBI Taxonomy" id="746836"/>
    <lineage>
        <taxon>Eukaryota</taxon>
        <taxon>Fungi</taxon>
        <taxon>Dikarya</taxon>
        <taxon>Ascomycota</taxon>
        <taxon>Pezizomycotina</taxon>
        <taxon>Leotiomycetes</taxon>
        <taxon>Helotiales</taxon>
        <taxon>Helotiaceae</taxon>
        <taxon>Hymenoscyphus</taxon>
    </lineage>
</organism>
<dbReference type="Proteomes" id="UP000696280">
    <property type="component" value="Unassembled WGS sequence"/>
</dbReference>
<keyword evidence="3" id="KW-1185">Reference proteome</keyword>
<feature type="region of interest" description="Disordered" evidence="1">
    <location>
        <begin position="129"/>
        <end position="161"/>
    </location>
</feature>
<sequence>MTRQLPNLQDNANVIKHSNTTQRNQKILLYLSPNTRARANLESSGSGHDLVWSGLQLRKQISTRNPELRCLAALPYPMIQSTDPISASASPVHPESRFPHSLSVTKSKEKKKKSVTAISLPLITHLSRIQNPKSRPSTRLPKRVDHASTKYRQSHHGTAVQYPPYSTLTTGLKSPQSFGFEFHDVIAGVASGELQLEWMIQVHGMGPTEKSEEKSRSRCVGMKSKAKQSKAPPSSGRESRCGDDDLLARCPRWDG</sequence>
<gene>
    <name evidence="2" type="ORF">HYFRA_00006699</name>
</gene>
<feature type="region of interest" description="Disordered" evidence="1">
    <location>
        <begin position="85"/>
        <end position="110"/>
    </location>
</feature>
<name>A0A9N9KXJ1_9HELO</name>
<evidence type="ECO:0000313" key="3">
    <source>
        <dbReference type="Proteomes" id="UP000696280"/>
    </source>
</evidence>
<dbReference type="AlphaFoldDB" id="A0A9N9KXJ1"/>
<reference evidence="2" key="1">
    <citation type="submission" date="2021-07" db="EMBL/GenBank/DDBJ databases">
        <authorList>
            <person name="Durling M."/>
        </authorList>
    </citation>
    <scope>NUCLEOTIDE SEQUENCE</scope>
</reference>
<comment type="caution">
    <text evidence="2">The sequence shown here is derived from an EMBL/GenBank/DDBJ whole genome shotgun (WGS) entry which is preliminary data.</text>
</comment>
<evidence type="ECO:0000256" key="1">
    <source>
        <dbReference type="SAM" id="MobiDB-lite"/>
    </source>
</evidence>